<comment type="caution">
    <text evidence="1">The sequence shown here is derived from an EMBL/GenBank/DDBJ whole genome shotgun (WGS) entry which is preliminary data.</text>
</comment>
<reference evidence="1 2" key="1">
    <citation type="journal article" date="2014" name="Genome Announc.">
        <title>Genome Sequence of Bacillus simplex Strain P558, Isolated from a Human Fecal Sample.</title>
        <authorList>
            <person name="Croce O."/>
            <person name="Hugon P."/>
            <person name="Lagier J.C."/>
            <person name="Bibi F."/>
            <person name="Robert C."/>
            <person name="Azhar E.I."/>
            <person name="Raoult D."/>
            <person name="Fournier P.E."/>
        </authorList>
    </citation>
    <scope>NUCLEOTIDE SEQUENCE [LARGE SCALE GENOMIC DNA]</scope>
    <source>
        <strain evidence="1 2">P558</strain>
    </source>
</reference>
<keyword evidence="2" id="KW-1185">Reference proteome</keyword>
<evidence type="ECO:0000313" key="1">
    <source>
        <dbReference type="EMBL" id="CEG32361.1"/>
    </source>
</evidence>
<dbReference type="Proteomes" id="UP000182110">
    <property type="component" value="Unassembled WGS sequence"/>
</dbReference>
<dbReference type="EMBL" id="CCXW01000001">
    <property type="protein sequence ID" value="CEG32361.1"/>
    <property type="molecule type" value="Genomic_DNA"/>
</dbReference>
<dbReference type="AlphaFoldDB" id="A0AAN2PHB6"/>
<gene>
    <name evidence="1" type="ORF">BN1180_02522</name>
</gene>
<accession>A0AAN2PHB6</accession>
<evidence type="ECO:0000313" key="2">
    <source>
        <dbReference type="Proteomes" id="UP000182110"/>
    </source>
</evidence>
<name>A0AAN2PHB6_9BACI</name>
<sequence>MKFEVIFCDTLLPKTRHVTRRQTISEKKERFLLQDGTLWGSVFIGVNKVVKF</sequence>
<organism evidence="1 2">
    <name type="scientific">Peribacillus simplex</name>
    <dbReference type="NCBI Taxonomy" id="1478"/>
    <lineage>
        <taxon>Bacteria</taxon>
        <taxon>Bacillati</taxon>
        <taxon>Bacillota</taxon>
        <taxon>Bacilli</taxon>
        <taxon>Bacillales</taxon>
        <taxon>Bacillaceae</taxon>
        <taxon>Peribacillus</taxon>
    </lineage>
</organism>
<protein>
    <submittedName>
        <fullName evidence="1">Uncharacterized protein</fullName>
    </submittedName>
</protein>
<proteinExistence type="predicted"/>